<protein>
    <submittedName>
        <fullName evidence="2">ABC transporter substrate-binding protein</fullName>
    </submittedName>
</protein>
<dbReference type="InterPro" id="IPR007210">
    <property type="entry name" value="ABC_Gly_betaine_transp_sub-bd"/>
</dbReference>
<proteinExistence type="predicted"/>
<accession>A0ABU2H9S3</accession>
<feature type="domain" description="ABC-type glycine betaine transport system substrate-binding" evidence="1">
    <location>
        <begin position="16"/>
        <end position="281"/>
    </location>
</feature>
<dbReference type="Pfam" id="PF04069">
    <property type="entry name" value="OpuAC"/>
    <property type="match status" value="1"/>
</dbReference>
<dbReference type="Proteomes" id="UP001250214">
    <property type="component" value="Unassembled WGS sequence"/>
</dbReference>
<dbReference type="Gene3D" id="3.40.190.10">
    <property type="entry name" value="Periplasmic binding protein-like II"/>
    <property type="match status" value="1"/>
</dbReference>
<dbReference type="SUPFAM" id="SSF53850">
    <property type="entry name" value="Periplasmic binding protein-like II"/>
    <property type="match status" value="1"/>
</dbReference>
<keyword evidence="3" id="KW-1185">Reference proteome</keyword>
<dbReference type="CDD" id="cd13606">
    <property type="entry name" value="PBP2_ProX_like"/>
    <property type="match status" value="1"/>
</dbReference>
<name>A0ABU2H9S3_9ACTN</name>
<dbReference type="Gene3D" id="3.40.190.120">
    <property type="entry name" value="Osmoprotection protein (prox), domain 2"/>
    <property type="match status" value="1"/>
</dbReference>
<evidence type="ECO:0000259" key="1">
    <source>
        <dbReference type="Pfam" id="PF04069"/>
    </source>
</evidence>
<evidence type="ECO:0000313" key="2">
    <source>
        <dbReference type="EMBL" id="MDS1272031.1"/>
    </source>
</evidence>
<dbReference type="EMBL" id="JAVLVT010000009">
    <property type="protein sequence ID" value="MDS1272031.1"/>
    <property type="molecule type" value="Genomic_DNA"/>
</dbReference>
<gene>
    <name evidence="2" type="ORF">RIF23_17210</name>
</gene>
<reference evidence="3" key="1">
    <citation type="submission" date="2023-07" db="EMBL/GenBank/DDBJ databases">
        <title>Novel species in the genus Lipingzhangella isolated from Sambhar Salt Lake.</title>
        <authorList>
            <person name="Jiya N."/>
            <person name="Kajale S."/>
            <person name="Sharma A."/>
        </authorList>
    </citation>
    <scope>NUCLEOTIDE SEQUENCE [LARGE SCALE GENOMIC DNA]</scope>
    <source>
        <strain evidence="3">LS1_29</strain>
    </source>
</reference>
<sequence>MLPVVLGGCGAGGTGSIVVGSADFPESTLLGHVYAQALEASGVDVDTQFNIGSREIYFDQVEAGELDVFPEYNGGILFELDPEATAAGTEETNAAIEDLLPDGMEILDSADAENKDSLTVTAATAADHGLETIEDLEPVAAELTLGAPAEFEERPQGLAGIADTYGVEFAEFRALETGLIPTALLDGDVQVANLFTTDPAILTHDFTVLEDTENVFGAQNVTPLVNQAGIAEAETGGDDPVRDTLNAVSAELETETLVELNERVIVEEENPDDVASAWLAETGLD</sequence>
<comment type="caution">
    <text evidence="2">The sequence shown here is derived from an EMBL/GenBank/DDBJ whole genome shotgun (WGS) entry which is preliminary data.</text>
</comment>
<evidence type="ECO:0000313" key="3">
    <source>
        <dbReference type="Proteomes" id="UP001250214"/>
    </source>
</evidence>
<organism evidence="2 3">
    <name type="scientific">Lipingzhangella rawalii</name>
    <dbReference type="NCBI Taxonomy" id="2055835"/>
    <lineage>
        <taxon>Bacteria</taxon>
        <taxon>Bacillati</taxon>
        <taxon>Actinomycetota</taxon>
        <taxon>Actinomycetes</taxon>
        <taxon>Streptosporangiales</taxon>
        <taxon>Nocardiopsidaceae</taxon>
        <taxon>Lipingzhangella</taxon>
    </lineage>
</organism>